<gene>
    <name evidence="1" type="ORF">PROFUN_13766</name>
</gene>
<sequence length="53" mass="6488">MYHELVISEVRREFSLPRESALQEWQRMFVYRGTCCQFALRVPAHDWNFVNKL</sequence>
<name>A0A2P6N254_9EUKA</name>
<dbReference type="AlphaFoldDB" id="A0A2P6N254"/>
<dbReference type="Proteomes" id="UP000241769">
    <property type="component" value="Unassembled WGS sequence"/>
</dbReference>
<accession>A0A2P6N254</accession>
<evidence type="ECO:0000313" key="2">
    <source>
        <dbReference type="Proteomes" id="UP000241769"/>
    </source>
</evidence>
<reference evidence="1 2" key="1">
    <citation type="journal article" date="2018" name="Genome Biol. Evol.">
        <title>Multiple Roots of Fruiting Body Formation in Amoebozoa.</title>
        <authorList>
            <person name="Hillmann F."/>
            <person name="Forbes G."/>
            <person name="Novohradska S."/>
            <person name="Ferling I."/>
            <person name="Riege K."/>
            <person name="Groth M."/>
            <person name="Westermann M."/>
            <person name="Marz M."/>
            <person name="Spaller T."/>
            <person name="Winckler T."/>
            <person name="Schaap P."/>
            <person name="Glockner G."/>
        </authorList>
    </citation>
    <scope>NUCLEOTIDE SEQUENCE [LARGE SCALE GENOMIC DNA]</scope>
    <source>
        <strain evidence="1 2">Jena</strain>
    </source>
</reference>
<proteinExistence type="predicted"/>
<comment type="caution">
    <text evidence="1">The sequence shown here is derived from an EMBL/GenBank/DDBJ whole genome shotgun (WGS) entry which is preliminary data.</text>
</comment>
<keyword evidence="2" id="KW-1185">Reference proteome</keyword>
<protein>
    <submittedName>
        <fullName evidence="1">Uncharacterized protein</fullName>
    </submittedName>
</protein>
<dbReference type="EMBL" id="MDYQ01000244">
    <property type="protein sequence ID" value="PRP78036.1"/>
    <property type="molecule type" value="Genomic_DNA"/>
</dbReference>
<dbReference type="InParanoid" id="A0A2P6N254"/>
<evidence type="ECO:0000313" key="1">
    <source>
        <dbReference type="EMBL" id="PRP78036.1"/>
    </source>
</evidence>
<organism evidence="1 2">
    <name type="scientific">Planoprotostelium fungivorum</name>
    <dbReference type="NCBI Taxonomy" id="1890364"/>
    <lineage>
        <taxon>Eukaryota</taxon>
        <taxon>Amoebozoa</taxon>
        <taxon>Evosea</taxon>
        <taxon>Variosea</taxon>
        <taxon>Cavosteliida</taxon>
        <taxon>Cavosteliaceae</taxon>
        <taxon>Planoprotostelium</taxon>
    </lineage>
</organism>